<dbReference type="Proteomes" id="UP000029734">
    <property type="component" value="Unassembled WGS sequence"/>
</dbReference>
<accession>A0A098M8M9</accession>
<evidence type="ECO:0000313" key="1">
    <source>
        <dbReference type="EMBL" id="KGE18403.1"/>
    </source>
</evidence>
<dbReference type="eggNOG" id="ENOG5033935">
    <property type="taxonomic scope" value="Bacteria"/>
</dbReference>
<dbReference type="EMBL" id="JQCR01000003">
    <property type="protein sequence ID" value="KGE18403.1"/>
    <property type="molecule type" value="Genomic_DNA"/>
</dbReference>
<reference evidence="1 2" key="1">
    <citation type="submission" date="2014-08" db="EMBL/GenBank/DDBJ databases">
        <authorList>
            <person name="den Bakker H.C."/>
        </authorList>
    </citation>
    <scope>NUCLEOTIDE SEQUENCE [LARGE SCALE GENOMIC DNA]</scope>
    <source>
        <strain evidence="1 2">DSM 18334</strain>
    </source>
</reference>
<name>A0A098M8M9_9BACL</name>
<evidence type="ECO:0008006" key="3">
    <source>
        <dbReference type="Google" id="ProtNLM"/>
    </source>
</evidence>
<sequence length="127" mass="15005">MKSPGGSLFPYFYKGGEIHCLKYGSKFKDYERLFEVMRLEEEFIYQNNKKLKIWIDLYETSITGEVLENLVNNLVNINDYIKKVSFVGLSGVSKWRLKREIKKLDISYPVSFFSDPEEAKTWLVSER</sequence>
<organism evidence="1 2">
    <name type="scientific">Paenibacillus wynnii</name>
    <dbReference type="NCBI Taxonomy" id="268407"/>
    <lineage>
        <taxon>Bacteria</taxon>
        <taxon>Bacillati</taxon>
        <taxon>Bacillota</taxon>
        <taxon>Bacilli</taxon>
        <taxon>Bacillales</taxon>
        <taxon>Paenibacillaceae</taxon>
        <taxon>Paenibacillus</taxon>
    </lineage>
</organism>
<gene>
    <name evidence="1" type="ORF">PWYN_28280</name>
</gene>
<evidence type="ECO:0000313" key="2">
    <source>
        <dbReference type="Proteomes" id="UP000029734"/>
    </source>
</evidence>
<proteinExistence type="predicted"/>
<dbReference type="AlphaFoldDB" id="A0A098M8M9"/>
<comment type="caution">
    <text evidence="1">The sequence shown here is derived from an EMBL/GenBank/DDBJ whole genome shotgun (WGS) entry which is preliminary data.</text>
</comment>
<reference evidence="1 2" key="2">
    <citation type="submission" date="2014-10" db="EMBL/GenBank/DDBJ databases">
        <title>Comparative genomics of the Paenibacillus odorifer group.</title>
        <authorList>
            <person name="Tsai Y.-C."/>
            <person name="Martin N."/>
            <person name="Korlach J."/>
            <person name="Wiedmann M."/>
        </authorList>
    </citation>
    <scope>NUCLEOTIDE SEQUENCE [LARGE SCALE GENOMIC DNA]</scope>
    <source>
        <strain evidence="1 2">DSM 18334</strain>
    </source>
</reference>
<keyword evidence="2" id="KW-1185">Reference proteome</keyword>
<protein>
    <recommendedName>
        <fullName evidence="3">STAS/SEC14 domain-containing protein</fullName>
    </recommendedName>
</protein>